<evidence type="ECO:0000256" key="1">
    <source>
        <dbReference type="ARBA" id="ARBA00022598"/>
    </source>
</evidence>
<dbReference type="Proteomes" id="UP001153076">
    <property type="component" value="Unassembled WGS sequence"/>
</dbReference>
<keyword evidence="3" id="KW-0067">ATP-binding</keyword>
<keyword evidence="4" id="KW-0648">Protein biosynthesis</keyword>
<evidence type="ECO:0000256" key="5">
    <source>
        <dbReference type="SAM" id="MobiDB-lite"/>
    </source>
</evidence>
<evidence type="ECO:0000313" key="8">
    <source>
        <dbReference type="Proteomes" id="UP001153076"/>
    </source>
</evidence>
<evidence type="ECO:0000313" key="7">
    <source>
        <dbReference type="EMBL" id="KAJ8439052.1"/>
    </source>
</evidence>
<feature type="compositionally biased region" description="Polar residues" evidence="5">
    <location>
        <begin position="61"/>
        <end position="104"/>
    </location>
</feature>
<organism evidence="7 8">
    <name type="scientific">Carnegiea gigantea</name>
    <dbReference type="NCBI Taxonomy" id="171969"/>
    <lineage>
        <taxon>Eukaryota</taxon>
        <taxon>Viridiplantae</taxon>
        <taxon>Streptophyta</taxon>
        <taxon>Embryophyta</taxon>
        <taxon>Tracheophyta</taxon>
        <taxon>Spermatophyta</taxon>
        <taxon>Magnoliopsida</taxon>
        <taxon>eudicotyledons</taxon>
        <taxon>Gunneridae</taxon>
        <taxon>Pentapetalae</taxon>
        <taxon>Caryophyllales</taxon>
        <taxon>Cactineae</taxon>
        <taxon>Cactaceae</taxon>
        <taxon>Cactoideae</taxon>
        <taxon>Echinocereeae</taxon>
        <taxon>Carnegiea</taxon>
    </lineage>
</organism>
<feature type="region of interest" description="Disordered" evidence="5">
    <location>
        <begin position="1"/>
        <end position="127"/>
    </location>
</feature>
<dbReference type="GO" id="GO:0016884">
    <property type="term" value="F:carbon-nitrogen ligase activity, with glutamine as amido-N-donor"/>
    <property type="evidence" value="ECO:0007669"/>
    <property type="project" value="InterPro"/>
</dbReference>
<evidence type="ECO:0000256" key="3">
    <source>
        <dbReference type="ARBA" id="ARBA00022840"/>
    </source>
</evidence>
<dbReference type="EMBL" id="JAKOGI010000232">
    <property type="protein sequence ID" value="KAJ8439052.1"/>
    <property type="molecule type" value="Genomic_DNA"/>
</dbReference>
<protein>
    <recommendedName>
        <fullName evidence="6">Asn/Gln amidotransferase domain-containing protein</fullName>
    </recommendedName>
</protein>
<keyword evidence="8" id="KW-1185">Reference proteome</keyword>
<accession>A0A9Q1KA11</accession>
<keyword evidence="2" id="KW-0547">Nucleotide-binding</keyword>
<dbReference type="GO" id="GO:0005524">
    <property type="term" value="F:ATP binding"/>
    <property type="evidence" value="ECO:0007669"/>
    <property type="project" value="UniProtKB-KW"/>
</dbReference>
<dbReference type="InterPro" id="IPR018027">
    <property type="entry name" value="Asn/Gln_amidotransferase"/>
</dbReference>
<keyword evidence="1" id="KW-0436">Ligase</keyword>
<dbReference type="Gene3D" id="1.10.10.410">
    <property type="match status" value="1"/>
</dbReference>
<feature type="domain" description="Asn/Gln amidotransferase" evidence="6">
    <location>
        <begin position="194"/>
        <end position="262"/>
    </location>
</feature>
<evidence type="ECO:0000259" key="6">
    <source>
        <dbReference type="Pfam" id="PF02637"/>
    </source>
</evidence>
<dbReference type="AlphaFoldDB" id="A0A9Q1KA11"/>
<dbReference type="Pfam" id="PF02637">
    <property type="entry name" value="GatB_Yqey"/>
    <property type="match status" value="1"/>
</dbReference>
<evidence type="ECO:0000256" key="4">
    <source>
        <dbReference type="ARBA" id="ARBA00022917"/>
    </source>
</evidence>
<reference evidence="7" key="1">
    <citation type="submission" date="2022-04" db="EMBL/GenBank/DDBJ databases">
        <title>Carnegiea gigantea Genome sequencing and assembly v2.</title>
        <authorList>
            <person name="Copetti D."/>
            <person name="Sanderson M.J."/>
            <person name="Burquez A."/>
            <person name="Wojciechowski M.F."/>
        </authorList>
    </citation>
    <scope>NUCLEOTIDE SEQUENCE</scope>
    <source>
        <strain evidence="7">SGP5-SGP5p</strain>
        <tissue evidence="7">Aerial part</tissue>
    </source>
</reference>
<evidence type="ECO:0000256" key="2">
    <source>
        <dbReference type="ARBA" id="ARBA00022741"/>
    </source>
</evidence>
<proteinExistence type="predicted"/>
<comment type="caution">
    <text evidence="7">The sequence shown here is derived from an EMBL/GenBank/DDBJ whole genome shotgun (WGS) entry which is preliminary data.</text>
</comment>
<feature type="compositionally biased region" description="Basic and acidic residues" evidence="5">
    <location>
        <begin position="22"/>
        <end position="34"/>
    </location>
</feature>
<dbReference type="OrthoDB" id="1818565at2759"/>
<name>A0A9Q1KA11_9CARY</name>
<dbReference type="InterPro" id="IPR023168">
    <property type="entry name" value="GatB_Yqey_C_2"/>
</dbReference>
<gene>
    <name evidence="7" type="ORF">Cgig2_014472</name>
</gene>
<sequence length="287" mass="31857">MSCLVRYHGSVFKGSRPDTPVDLDRSNDSPKSRDAFSISNVLGHETQRSTRPSKHIDSMQGGHQKQSGKTPLLSKQSNGNIRTESFNHGNKQPNPVQPSSTLLNNGGVIPNAQPSKHITFNHDGGRSHEELSIKVNPTSGGTSTKRCKPLLHSHAENQKRTFVRMDKQVKNTPVISSHMLQKAAVEHGTAIRHEKNCLTSLSRAQVDILVDTVLRNHPKEVHQYRSSEKKELIVFYLAGVAMGICKRKAEPSMLDMVLREKLDEITLVTTKRNVQQEETRNGGNVGP</sequence>
<dbReference type="GO" id="GO:0006412">
    <property type="term" value="P:translation"/>
    <property type="evidence" value="ECO:0007669"/>
    <property type="project" value="UniProtKB-KW"/>
</dbReference>